<organism evidence="9 10">
    <name type="scientific">Bacteroides xylanisolvens</name>
    <dbReference type="NCBI Taxonomy" id="371601"/>
    <lineage>
        <taxon>Bacteria</taxon>
        <taxon>Pseudomonadati</taxon>
        <taxon>Bacteroidota</taxon>
        <taxon>Bacteroidia</taxon>
        <taxon>Bacteroidales</taxon>
        <taxon>Bacteroidaceae</taxon>
        <taxon>Bacteroides</taxon>
    </lineage>
</organism>
<reference evidence="9" key="1">
    <citation type="journal article" date="2021" name="PeerJ">
        <title>Extensive microbial diversity within the chicken gut microbiome revealed by metagenomics and culture.</title>
        <authorList>
            <person name="Gilroy R."/>
            <person name="Ravi A."/>
            <person name="Getino M."/>
            <person name="Pursley I."/>
            <person name="Horton D.L."/>
            <person name="Alikhan N.F."/>
            <person name="Baker D."/>
            <person name="Gharbi K."/>
            <person name="Hall N."/>
            <person name="Watson M."/>
            <person name="Adriaenssens E.M."/>
            <person name="Foster-Nyarko E."/>
            <person name="Jarju S."/>
            <person name="Secka A."/>
            <person name="Antonio M."/>
            <person name="Oren A."/>
            <person name="Chaudhuri R.R."/>
            <person name="La Ragione R."/>
            <person name="Hildebrand F."/>
            <person name="Pallen M.J."/>
        </authorList>
    </citation>
    <scope>NUCLEOTIDE SEQUENCE</scope>
    <source>
        <strain evidence="9">CHK154-13316</strain>
    </source>
</reference>
<evidence type="ECO:0000256" key="3">
    <source>
        <dbReference type="ARBA" id="ARBA00022729"/>
    </source>
</evidence>
<dbReference type="AlphaFoldDB" id="A0A921I880"/>
<comment type="caution">
    <text evidence="9">The sequence shown here is derived from an EMBL/GenBank/DDBJ whole genome shotgun (WGS) entry which is preliminary data.</text>
</comment>
<feature type="signal peptide" evidence="6">
    <location>
        <begin position="1"/>
        <end position="28"/>
    </location>
</feature>
<dbReference type="PROSITE" id="PS51257">
    <property type="entry name" value="PROKAR_LIPOPROTEIN"/>
    <property type="match status" value="1"/>
</dbReference>
<evidence type="ECO:0000256" key="5">
    <source>
        <dbReference type="ARBA" id="ARBA00023237"/>
    </source>
</evidence>
<evidence type="ECO:0000259" key="7">
    <source>
        <dbReference type="Pfam" id="PF07980"/>
    </source>
</evidence>
<evidence type="ECO:0000256" key="4">
    <source>
        <dbReference type="ARBA" id="ARBA00023136"/>
    </source>
</evidence>
<dbReference type="InterPro" id="IPR033985">
    <property type="entry name" value="SusD-like_N"/>
</dbReference>
<name>A0A921I880_9BACE</name>
<accession>A0A921I880</accession>
<proteinExistence type="inferred from homology"/>
<feature type="chain" id="PRO_5037770915" evidence="6">
    <location>
        <begin position="29"/>
        <end position="536"/>
    </location>
</feature>
<dbReference type="Pfam" id="PF07980">
    <property type="entry name" value="SusD_RagB"/>
    <property type="match status" value="1"/>
</dbReference>
<evidence type="ECO:0000256" key="2">
    <source>
        <dbReference type="ARBA" id="ARBA00006275"/>
    </source>
</evidence>
<comment type="subcellular location">
    <subcellularLocation>
        <location evidence="1">Cell outer membrane</location>
    </subcellularLocation>
</comment>
<evidence type="ECO:0000313" key="9">
    <source>
        <dbReference type="EMBL" id="HJG13125.1"/>
    </source>
</evidence>
<feature type="domain" description="RagB/SusD" evidence="7">
    <location>
        <begin position="371"/>
        <end position="531"/>
    </location>
</feature>
<feature type="domain" description="SusD-like N-terminal" evidence="8">
    <location>
        <begin position="45"/>
        <end position="225"/>
    </location>
</feature>
<dbReference type="Proteomes" id="UP000747074">
    <property type="component" value="Unassembled WGS sequence"/>
</dbReference>
<evidence type="ECO:0000313" key="10">
    <source>
        <dbReference type="Proteomes" id="UP000747074"/>
    </source>
</evidence>
<keyword evidence="5" id="KW-0998">Cell outer membrane</keyword>
<dbReference type="CDD" id="cd08977">
    <property type="entry name" value="SusD"/>
    <property type="match status" value="1"/>
</dbReference>
<gene>
    <name evidence="9" type="ORF">K8V07_14500</name>
</gene>
<reference evidence="9" key="2">
    <citation type="submission" date="2021-09" db="EMBL/GenBank/DDBJ databases">
        <authorList>
            <person name="Gilroy R."/>
        </authorList>
    </citation>
    <scope>NUCLEOTIDE SEQUENCE</scope>
    <source>
        <strain evidence="9">CHK154-13316</strain>
    </source>
</reference>
<dbReference type="RefSeq" id="WP_271704473.1">
    <property type="nucleotide sequence ID" value="NZ_JAQKDB010000006.1"/>
</dbReference>
<evidence type="ECO:0000256" key="1">
    <source>
        <dbReference type="ARBA" id="ARBA00004442"/>
    </source>
</evidence>
<dbReference type="InterPro" id="IPR012944">
    <property type="entry name" value="SusD_RagB_dom"/>
</dbReference>
<comment type="similarity">
    <text evidence="2">Belongs to the SusD family.</text>
</comment>
<dbReference type="SUPFAM" id="SSF48452">
    <property type="entry name" value="TPR-like"/>
    <property type="match status" value="1"/>
</dbReference>
<keyword evidence="3 6" id="KW-0732">Signal</keyword>
<dbReference type="EMBL" id="DYVL01000168">
    <property type="protein sequence ID" value="HJG13125.1"/>
    <property type="molecule type" value="Genomic_DNA"/>
</dbReference>
<dbReference type="Gene3D" id="1.25.40.390">
    <property type="match status" value="1"/>
</dbReference>
<dbReference type="Pfam" id="PF14322">
    <property type="entry name" value="SusD-like_3"/>
    <property type="match status" value="1"/>
</dbReference>
<protein>
    <submittedName>
        <fullName evidence="9">RagB/SusD family nutrient uptake outer membrane protein</fullName>
    </submittedName>
</protein>
<sequence length="536" mass="61732">MKKIYHNLKTAILTVGCMSLLFSSCADFLDRAPHDFVSPEIFYKNEDDCTMALAGVYWTLATDHVYGDRYSNIISNTDDLSYYARLNQSNQVYTNSHNSSNNDIYQTWTQLYSGINNANVLLDNIDAANIPDAAVKNRIKGEAKFLRAYYHFLLVQGWYEVPIRKETVDDINNSSLPATPHAEAIDWIIKEMEDCIDLVDDSKYDGSPSHVKKTVVEGILARVCLWRAGYPSNGGKEFYEKAAKYAKAVYDSHKHKLHQGDIYTIWKNIASDKYDTEYNESMWEVEFIGTRVDGKFTYSRIGNTIGNWQENSSSTGAGFSYGFYCGTLILWDLFEKNPGDLRRDLSMAPYKLNASDAAVYWKDTELVTRRCGKYRREWTTTSPKEKNNDQINYPVLRYADVLLMLAEAENEVNQAPTDLAYDAMNEVRERAGIDKVENLSYAEFQQEVRDERARELCFESLRKYDLIRWGIYYDAAHNKLTTATNDKRWTTSSYYKAAKDYAANTEEKHRFLPIPMKELGVNLLLKQNSYWSNATE</sequence>
<dbReference type="GO" id="GO:0009279">
    <property type="term" value="C:cell outer membrane"/>
    <property type="evidence" value="ECO:0007669"/>
    <property type="project" value="UniProtKB-SubCell"/>
</dbReference>
<evidence type="ECO:0000259" key="8">
    <source>
        <dbReference type="Pfam" id="PF14322"/>
    </source>
</evidence>
<dbReference type="InterPro" id="IPR011990">
    <property type="entry name" value="TPR-like_helical_dom_sf"/>
</dbReference>
<evidence type="ECO:0000256" key="6">
    <source>
        <dbReference type="SAM" id="SignalP"/>
    </source>
</evidence>
<keyword evidence="4" id="KW-0472">Membrane</keyword>